<comment type="subcellular location">
    <subcellularLocation>
        <location evidence="1">Cell membrane</location>
        <topology evidence="1">Multi-pass membrane protein</topology>
    </subcellularLocation>
</comment>
<evidence type="ECO:0000313" key="7">
    <source>
        <dbReference type="EMBL" id="SIO27484.1"/>
    </source>
</evidence>
<keyword evidence="4 5" id="KW-0472">Membrane</keyword>
<dbReference type="InterPro" id="IPR020846">
    <property type="entry name" value="MFS_dom"/>
</dbReference>
<gene>
    <name evidence="7" type="ORF">SAMN05443544_3723</name>
</gene>
<evidence type="ECO:0000256" key="1">
    <source>
        <dbReference type="ARBA" id="ARBA00004651"/>
    </source>
</evidence>
<dbReference type="PANTHER" id="PTHR23528:SF1">
    <property type="entry name" value="MAJOR FACILITATOR SUPERFAMILY (MFS) PROFILE DOMAIN-CONTAINING PROTEIN"/>
    <property type="match status" value="1"/>
</dbReference>
<evidence type="ECO:0000256" key="2">
    <source>
        <dbReference type="ARBA" id="ARBA00022692"/>
    </source>
</evidence>
<dbReference type="RefSeq" id="WP_074261835.1">
    <property type="nucleotide sequence ID" value="NZ_FSRJ01000005.1"/>
</dbReference>
<dbReference type="GO" id="GO:0005886">
    <property type="term" value="C:plasma membrane"/>
    <property type="evidence" value="ECO:0007669"/>
    <property type="project" value="UniProtKB-SubCell"/>
</dbReference>
<accession>A0A1N6I649</accession>
<protein>
    <submittedName>
        <fullName evidence="7">MFS-type transporter involved in bile tolerance, Atg22 family</fullName>
    </submittedName>
</protein>
<dbReference type="Gene3D" id="1.20.1250.20">
    <property type="entry name" value="MFS general substrate transporter like domains"/>
    <property type="match status" value="1"/>
</dbReference>
<feature type="transmembrane region" description="Helical" evidence="5">
    <location>
        <begin position="92"/>
        <end position="111"/>
    </location>
</feature>
<organism evidence="7 8">
    <name type="scientific">Agromyces cerinus subsp. cerinus</name>
    <dbReference type="NCBI Taxonomy" id="232089"/>
    <lineage>
        <taxon>Bacteria</taxon>
        <taxon>Bacillati</taxon>
        <taxon>Actinomycetota</taxon>
        <taxon>Actinomycetes</taxon>
        <taxon>Micrococcales</taxon>
        <taxon>Microbacteriaceae</taxon>
        <taxon>Agromyces</taxon>
    </lineage>
</organism>
<feature type="transmembrane region" description="Helical" evidence="5">
    <location>
        <begin position="398"/>
        <end position="418"/>
    </location>
</feature>
<evidence type="ECO:0000256" key="4">
    <source>
        <dbReference type="ARBA" id="ARBA00023136"/>
    </source>
</evidence>
<evidence type="ECO:0000256" key="5">
    <source>
        <dbReference type="SAM" id="Phobius"/>
    </source>
</evidence>
<dbReference type="Proteomes" id="UP000184699">
    <property type="component" value="Unassembled WGS sequence"/>
</dbReference>
<evidence type="ECO:0000256" key="3">
    <source>
        <dbReference type="ARBA" id="ARBA00022989"/>
    </source>
</evidence>
<feature type="transmembrane region" description="Helical" evidence="5">
    <location>
        <begin position="117"/>
        <end position="139"/>
    </location>
</feature>
<keyword evidence="8" id="KW-1185">Reference proteome</keyword>
<reference evidence="8" key="1">
    <citation type="submission" date="2016-11" db="EMBL/GenBank/DDBJ databases">
        <authorList>
            <person name="Varghese N."/>
            <person name="Submissions S."/>
        </authorList>
    </citation>
    <scope>NUCLEOTIDE SEQUENCE [LARGE SCALE GENOMIC DNA]</scope>
    <source>
        <strain evidence="8">DSM 8595</strain>
    </source>
</reference>
<dbReference type="AlphaFoldDB" id="A0A1N6I649"/>
<dbReference type="OrthoDB" id="7584869at2"/>
<sequence length="439" mass="45554">MAVEATTRSTPAVPMRKIYLLALIELAALGALVTPLVVALSLKVLQIVPEGEKEAALGLITAVGAVCAMLANPLFGHLSDRTTSRFGRRRPWIVAGTLGGLAGALVMVVASDVPVLLLGWALSQVAYNATLAALSALLADQVPEAQRAKASGIFGAFGFLGMVPAMIVAAVFASQLTVVLLAMPVLAVIVVTVICRFVSDPPIDRSAVPPASIGSVLTSFFFNPAKVPMFTLVWLQRFSMQFGYTIISTFGLFYLMLRLDMGQTDAAALTSIATLAGAAVNVGAAFLCGYLASRRGNYGPFIAGAAILMATSLLMKAFTGDLVVFWVSTVIAGFALGAYYAVDLALAMRTLPVGHEGKFLGVFNMAKTLPQSIAPALAPFVILIGGSDPISGGDKNYVALYLVAAGAVLVSLVTLPALRPVLRRAPESADAPAPAEVSA</sequence>
<evidence type="ECO:0000259" key="6">
    <source>
        <dbReference type="PROSITE" id="PS50850"/>
    </source>
</evidence>
<feature type="transmembrane region" description="Helical" evidence="5">
    <location>
        <begin position="298"/>
        <end position="315"/>
    </location>
</feature>
<keyword evidence="2 5" id="KW-0812">Transmembrane</keyword>
<dbReference type="GO" id="GO:0022857">
    <property type="term" value="F:transmembrane transporter activity"/>
    <property type="evidence" value="ECO:0007669"/>
    <property type="project" value="InterPro"/>
</dbReference>
<feature type="transmembrane region" description="Helical" evidence="5">
    <location>
        <begin position="54"/>
        <end position="71"/>
    </location>
</feature>
<name>A0A1N6I649_9MICO</name>
<keyword evidence="3 5" id="KW-1133">Transmembrane helix</keyword>
<dbReference type="InterPro" id="IPR011701">
    <property type="entry name" value="MFS"/>
</dbReference>
<dbReference type="PANTHER" id="PTHR23528">
    <property type="match status" value="1"/>
</dbReference>
<proteinExistence type="predicted"/>
<dbReference type="EMBL" id="FSRJ01000005">
    <property type="protein sequence ID" value="SIO27484.1"/>
    <property type="molecule type" value="Genomic_DNA"/>
</dbReference>
<feature type="transmembrane region" description="Helical" evidence="5">
    <location>
        <begin position="269"/>
        <end position="292"/>
    </location>
</feature>
<feature type="transmembrane region" description="Helical" evidence="5">
    <location>
        <begin position="151"/>
        <end position="172"/>
    </location>
</feature>
<evidence type="ECO:0000313" key="8">
    <source>
        <dbReference type="Proteomes" id="UP000184699"/>
    </source>
</evidence>
<dbReference type="STRING" id="232089.SAMN05443544_3723"/>
<dbReference type="PROSITE" id="PS50850">
    <property type="entry name" value="MFS"/>
    <property type="match status" value="1"/>
</dbReference>
<dbReference type="InterPro" id="IPR036259">
    <property type="entry name" value="MFS_trans_sf"/>
</dbReference>
<feature type="transmembrane region" description="Helical" evidence="5">
    <location>
        <begin position="241"/>
        <end position="257"/>
    </location>
</feature>
<feature type="domain" description="Major facilitator superfamily (MFS) profile" evidence="6">
    <location>
        <begin position="20"/>
        <end position="423"/>
    </location>
</feature>
<feature type="transmembrane region" description="Helical" evidence="5">
    <location>
        <begin position="322"/>
        <end position="342"/>
    </location>
</feature>
<dbReference type="SUPFAM" id="SSF103473">
    <property type="entry name" value="MFS general substrate transporter"/>
    <property type="match status" value="1"/>
</dbReference>
<feature type="transmembrane region" description="Helical" evidence="5">
    <location>
        <begin position="178"/>
        <end position="199"/>
    </location>
</feature>
<feature type="transmembrane region" description="Helical" evidence="5">
    <location>
        <begin position="18"/>
        <end position="42"/>
    </location>
</feature>
<dbReference type="Pfam" id="PF07690">
    <property type="entry name" value="MFS_1"/>
    <property type="match status" value="1"/>
</dbReference>